<dbReference type="SUPFAM" id="SSF50494">
    <property type="entry name" value="Trypsin-like serine proteases"/>
    <property type="match status" value="1"/>
</dbReference>
<evidence type="ECO:0000259" key="5">
    <source>
        <dbReference type="Pfam" id="PF20703"/>
    </source>
</evidence>
<feature type="repeat" description="WD" evidence="3">
    <location>
        <begin position="840"/>
        <end position="881"/>
    </location>
</feature>
<accession>A0A3S3QH89</accession>
<sequence>MPISSLDSSLVRILIDDQEPRSAVGAGFLITPQHILTCAHVVNAALRRNEYAADQPDVEVFLDFPLLNNRSLLRAKILRWFPVQEKSAVGEIEDIAVLELLSEEPLSAEIQPAPIARLDSEGKSFFGHQVQICGFPNNIDDGTYAKGLLQGSIAKGWVEIHHQGNELVEEGFSGTAVWAVERNVVCGMIVSVLDRKNNATVAYMIPAAVLFKAFPDMPLPVNPYRGLEVFREQDARFYFGRDKAVARLRKTAEKQPFTAVIGASGSGKSSLVFAGLMPALRQTDGWLIADCRPKKHPFLELAACLFPFLYDSEPDELERIKKTKQCAAALLSGELNLSDLIRRIAEKNNRLRFLLIVDQFEELYAPNADKDLVRSFISQLLEVAQTDSFSAVITLRADFMSAAANCGVFAEALNTSQTLFIPAVKNNDLLQMVEQPAALQHVAFEHGLAELIVSELDSEPGNLPLLEFCLTQLWEKQQCRQITHAAYQDIGGVQQAVAVYADEVYSLFNAEDKERVRHVFLKLVRPGQGTEDTRQAATFEEFKPEYHRLIKRLADRRLLVTGQTTENRKNMVEVVHEALILHWTTLREWVDKERSFLEWREKLKVLRKQWEESKEEDQGESALLRGPALHEALDWRASHTGHLGEKELYFIEDSKAAWIKQKRRKKNGIAIVLLIMVVVAVVFFLLWKNAEQQRGVAEQKTVEANIEKVKADEQRERAEKQTLEARHNLAKAFEGKALTALEAAEKEGNIEEYKKVILFTSAALGQKIDPQQPALDLNSVAPFFASVTLNAALSEQWSSPVHERDINSLSFSPDGRMLVSASGKIIRLWSLGSGKELFVFRGHTKKVLKVIFSPDNRRLASASWDNTVRLWDSKTGKELNVFKNDSSVDGIAFSPDGKWLALAAGKTIRVLDIESGKKIVAFEEFFGFHSLSFSPDGKKLASGSGRQTVLLWDLENGKELAVFEGHSAQIWDVSFSPDGKKLASASVDRTVRVWNIENIEEKSVFKGHTNSVINVSFNDDGTQLASASTDNTVRLWDIRSGRETAVFRGYAVVSFSPDGKRLASVSKDKKIRLWNIEYGEENTVLRGHNGLVSSVSFSRMVNN</sequence>
<dbReference type="Pfam" id="PF20703">
    <property type="entry name" value="nSTAND1"/>
    <property type="match status" value="1"/>
</dbReference>
<comment type="caution">
    <text evidence="6">The sequence shown here is derived from an EMBL/GenBank/DDBJ whole genome shotgun (WGS) entry which is preliminary data.</text>
</comment>
<dbReference type="CDD" id="cd00267">
    <property type="entry name" value="ABC_ATPase"/>
    <property type="match status" value="1"/>
</dbReference>
<evidence type="ECO:0000256" key="1">
    <source>
        <dbReference type="ARBA" id="ARBA00022574"/>
    </source>
</evidence>
<dbReference type="Gene3D" id="2.40.10.120">
    <property type="match status" value="1"/>
</dbReference>
<keyword evidence="7" id="KW-1185">Reference proteome</keyword>
<keyword evidence="4" id="KW-0472">Membrane</keyword>
<feature type="repeat" description="WD" evidence="3">
    <location>
        <begin position="1053"/>
        <end position="1084"/>
    </location>
</feature>
<feature type="repeat" description="WD" evidence="3">
    <location>
        <begin position="930"/>
        <end position="962"/>
    </location>
</feature>
<evidence type="ECO:0000256" key="2">
    <source>
        <dbReference type="ARBA" id="ARBA00022737"/>
    </source>
</evidence>
<dbReference type="PANTHER" id="PTHR19879">
    <property type="entry name" value="TRANSCRIPTION INITIATION FACTOR TFIID"/>
    <property type="match status" value="1"/>
</dbReference>
<organism evidence="6 7">
    <name type="scientific">Candidatus Electrothrix aarhusensis</name>
    <dbReference type="NCBI Taxonomy" id="1859131"/>
    <lineage>
        <taxon>Bacteria</taxon>
        <taxon>Pseudomonadati</taxon>
        <taxon>Thermodesulfobacteriota</taxon>
        <taxon>Desulfobulbia</taxon>
        <taxon>Desulfobulbales</taxon>
        <taxon>Desulfobulbaceae</taxon>
        <taxon>Candidatus Electrothrix</taxon>
    </lineage>
</organism>
<dbReference type="SMART" id="SM00320">
    <property type="entry name" value="WD40"/>
    <property type="match status" value="7"/>
</dbReference>
<dbReference type="InterPro" id="IPR020472">
    <property type="entry name" value="WD40_PAC1"/>
</dbReference>
<dbReference type="Gene3D" id="3.40.50.300">
    <property type="entry name" value="P-loop containing nucleotide triphosphate hydrolases"/>
    <property type="match status" value="1"/>
</dbReference>
<keyword evidence="4" id="KW-1133">Transmembrane helix</keyword>
<dbReference type="InterPro" id="IPR015943">
    <property type="entry name" value="WD40/YVTN_repeat-like_dom_sf"/>
</dbReference>
<evidence type="ECO:0000313" key="7">
    <source>
        <dbReference type="Proteomes" id="UP000287853"/>
    </source>
</evidence>
<feature type="repeat" description="WD" evidence="3">
    <location>
        <begin position="963"/>
        <end position="1004"/>
    </location>
</feature>
<evidence type="ECO:0000313" key="6">
    <source>
        <dbReference type="EMBL" id="RWX44440.1"/>
    </source>
</evidence>
<dbReference type="InterPro" id="IPR019775">
    <property type="entry name" value="WD40_repeat_CS"/>
</dbReference>
<dbReference type="InterPro" id="IPR049052">
    <property type="entry name" value="nSTAND1"/>
</dbReference>
<dbReference type="PROSITE" id="PS00678">
    <property type="entry name" value="WD_REPEATS_1"/>
    <property type="match status" value="4"/>
</dbReference>
<feature type="repeat" description="WD" evidence="3">
    <location>
        <begin position="1005"/>
        <end position="1046"/>
    </location>
</feature>
<dbReference type="InterPro" id="IPR009003">
    <property type="entry name" value="Peptidase_S1_PA"/>
</dbReference>
<keyword evidence="1 3" id="KW-0853">WD repeat</keyword>
<feature type="transmembrane region" description="Helical" evidence="4">
    <location>
        <begin position="668"/>
        <end position="687"/>
    </location>
</feature>
<keyword evidence="2" id="KW-0677">Repeat</keyword>
<dbReference type="SUPFAM" id="SSF52540">
    <property type="entry name" value="P-loop containing nucleoside triphosphate hydrolases"/>
    <property type="match status" value="1"/>
</dbReference>
<dbReference type="Pfam" id="PF00400">
    <property type="entry name" value="WD40"/>
    <property type="match status" value="7"/>
</dbReference>
<dbReference type="InterPro" id="IPR027417">
    <property type="entry name" value="P-loop_NTPase"/>
</dbReference>
<feature type="domain" description="Novel STAND NTPase 1" evidence="5">
    <location>
        <begin position="223"/>
        <end position="617"/>
    </location>
</feature>
<dbReference type="PRINTS" id="PR00320">
    <property type="entry name" value="GPROTEINBRPT"/>
</dbReference>
<gene>
    <name evidence="6" type="ORF">H206_01722</name>
</gene>
<proteinExistence type="predicted"/>
<protein>
    <submittedName>
        <fullName evidence="6">WD40 repeat</fullName>
    </submittedName>
</protein>
<dbReference type="Gene3D" id="2.130.10.10">
    <property type="entry name" value="YVTN repeat-like/Quinoprotein amine dehydrogenase"/>
    <property type="match status" value="4"/>
</dbReference>
<dbReference type="PROSITE" id="PS50082">
    <property type="entry name" value="WD_REPEATS_2"/>
    <property type="match status" value="6"/>
</dbReference>
<evidence type="ECO:0000256" key="3">
    <source>
        <dbReference type="PROSITE-ProRule" id="PRU00221"/>
    </source>
</evidence>
<dbReference type="SUPFAM" id="SSF50998">
    <property type="entry name" value="Quinoprotein alcohol dehydrogenase-like"/>
    <property type="match status" value="2"/>
</dbReference>
<evidence type="ECO:0000256" key="4">
    <source>
        <dbReference type="SAM" id="Phobius"/>
    </source>
</evidence>
<dbReference type="InterPro" id="IPR001680">
    <property type="entry name" value="WD40_rpt"/>
</dbReference>
<dbReference type="PANTHER" id="PTHR19879:SF9">
    <property type="entry name" value="TRANSCRIPTION INITIATION FACTOR TFIID SUBUNIT 5"/>
    <property type="match status" value="1"/>
</dbReference>
<feature type="repeat" description="WD" evidence="3">
    <location>
        <begin position="799"/>
        <end position="839"/>
    </location>
</feature>
<dbReference type="PROSITE" id="PS50294">
    <property type="entry name" value="WD_REPEATS_REGION"/>
    <property type="match status" value="3"/>
</dbReference>
<dbReference type="Pfam" id="PF13365">
    <property type="entry name" value="Trypsin_2"/>
    <property type="match status" value="1"/>
</dbReference>
<dbReference type="EMBL" id="MTKO01000094">
    <property type="protein sequence ID" value="RWX44440.1"/>
    <property type="molecule type" value="Genomic_DNA"/>
</dbReference>
<keyword evidence="4" id="KW-0812">Transmembrane</keyword>
<dbReference type="AlphaFoldDB" id="A0A3S3QH89"/>
<reference evidence="6 7" key="1">
    <citation type="submission" date="2017-01" db="EMBL/GenBank/DDBJ databases">
        <title>The cable genome- insights into the physiology and evolution of filamentous bacteria capable of sulfide oxidation via long distance electron transfer.</title>
        <authorList>
            <person name="Schreiber L."/>
            <person name="Bjerg J.T."/>
            <person name="Boggild A."/>
            <person name="Van De Vossenberg J."/>
            <person name="Meysman F."/>
            <person name="Nielsen L.P."/>
            <person name="Schramm A."/>
            <person name="Kjeldsen K.U."/>
        </authorList>
    </citation>
    <scope>NUCLEOTIDE SEQUENCE [LARGE SCALE GENOMIC DNA]</scope>
    <source>
        <strain evidence="6">MCF</strain>
    </source>
</reference>
<dbReference type="Proteomes" id="UP000287853">
    <property type="component" value="Unassembled WGS sequence"/>
</dbReference>
<name>A0A3S3QH89_9BACT</name>
<dbReference type="InterPro" id="IPR011047">
    <property type="entry name" value="Quinoprotein_ADH-like_sf"/>
</dbReference>
<dbReference type="CDD" id="cd00200">
    <property type="entry name" value="WD40"/>
    <property type="match status" value="1"/>
</dbReference>